<dbReference type="Pfam" id="PF01803">
    <property type="entry name" value="LIM_bind"/>
    <property type="match status" value="1"/>
</dbReference>
<protein>
    <submittedName>
        <fullName evidence="2">LIM-domain binding protein-like protein</fullName>
    </submittedName>
</protein>
<dbReference type="EMBL" id="JXLN01005329">
    <property type="protein sequence ID" value="KPM03520.1"/>
    <property type="molecule type" value="Genomic_DNA"/>
</dbReference>
<evidence type="ECO:0000313" key="3">
    <source>
        <dbReference type="Proteomes" id="UP000616769"/>
    </source>
</evidence>
<dbReference type="VEuPathDB" id="VectorBase:SSCA010250"/>
<accession>A0A131ZZH4</accession>
<proteinExistence type="predicted"/>
<comment type="caution">
    <text evidence="2">The sequence shown here is derived from an EMBL/GenBank/DDBJ whole genome shotgun (WGS) entry which is preliminary data.</text>
</comment>
<organism evidence="2 3">
    <name type="scientific">Sarcoptes scabiei</name>
    <name type="common">Itch mite</name>
    <name type="synonym">Acarus scabiei</name>
    <dbReference type="NCBI Taxonomy" id="52283"/>
    <lineage>
        <taxon>Eukaryota</taxon>
        <taxon>Metazoa</taxon>
        <taxon>Ecdysozoa</taxon>
        <taxon>Arthropoda</taxon>
        <taxon>Chelicerata</taxon>
        <taxon>Arachnida</taxon>
        <taxon>Acari</taxon>
        <taxon>Acariformes</taxon>
        <taxon>Sarcoptiformes</taxon>
        <taxon>Astigmata</taxon>
        <taxon>Psoroptidia</taxon>
        <taxon>Sarcoptoidea</taxon>
        <taxon>Sarcoptidae</taxon>
        <taxon>Sarcoptinae</taxon>
        <taxon>Sarcoptes</taxon>
    </lineage>
</organism>
<feature type="region of interest" description="Disordered" evidence="1">
    <location>
        <begin position="92"/>
        <end position="137"/>
    </location>
</feature>
<dbReference type="Proteomes" id="UP000616769">
    <property type="component" value="Unassembled WGS sequence"/>
</dbReference>
<evidence type="ECO:0000256" key="1">
    <source>
        <dbReference type="SAM" id="MobiDB-lite"/>
    </source>
</evidence>
<dbReference type="OrthoDB" id="774557at2759"/>
<reference evidence="2 3" key="1">
    <citation type="journal article" date="2015" name="Parasit. Vectors">
        <title>Draft genome of the scabies mite.</title>
        <authorList>
            <person name="Rider S.D.Jr."/>
            <person name="Morgan M.S."/>
            <person name="Arlian L.G."/>
        </authorList>
    </citation>
    <scope>NUCLEOTIDE SEQUENCE [LARGE SCALE GENOMIC DNA]</scope>
    <source>
        <strain evidence="2">Arlian Lab</strain>
    </source>
</reference>
<name>A0A131ZZH4_SARSC</name>
<sequence length="258" mass="28623">MTATSPVESSLASLLERLHAYLLSLSLSLCPPICTLFFVEFEKIAKHQCINDDSNNILSSDYSVFVISILKKSFTLELEQWNRRSSTPIVNHNFGGPISAPGTISRSGGPSPSCSPGHSNNLGNSNINNVPPPSMLCGPPPIPPQNGPPMTMGPYNPGVNSIPHVMHHAPPHMMQHPGGPPANPNMHHGRHTPFYDMRQPENRVHEINKRLQQRSDVCRHDSDNIWWDAFASEFFEDDATLTVTFCLEDGPKRYSMCY</sequence>
<gene>
    <name evidence="2" type="ORF">QR98_0019530</name>
</gene>
<feature type="compositionally biased region" description="Low complexity" evidence="1">
    <location>
        <begin position="105"/>
        <end position="129"/>
    </location>
</feature>
<evidence type="ECO:0000313" key="2">
    <source>
        <dbReference type="EMBL" id="KPM03520.1"/>
    </source>
</evidence>
<dbReference type="AlphaFoldDB" id="A0A131ZZH4"/>
<dbReference type="InterPro" id="IPR029005">
    <property type="entry name" value="LIM-bd/SEUSS"/>
</dbReference>